<dbReference type="CDD" id="cd04491">
    <property type="entry name" value="SoSSB_OBF"/>
    <property type="match status" value="1"/>
</dbReference>
<dbReference type="GO" id="GO:0003677">
    <property type="term" value="F:DNA binding"/>
    <property type="evidence" value="ECO:0007669"/>
    <property type="project" value="UniProtKB-KW"/>
</dbReference>
<accession>A0A7C3IMF7</accession>
<dbReference type="PANTHER" id="PTHR31472:SF5">
    <property type="entry name" value="OS05G0244600 PROTEIN"/>
    <property type="match status" value="1"/>
</dbReference>
<comment type="caution">
    <text evidence="2">The sequence shown here is derived from an EMBL/GenBank/DDBJ whole genome shotgun (WGS) entry which is preliminary data.</text>
</comment>
<dbReference type="SUPFAM" id="SSF50249">
    <property type="entry name" value="Nucleic acid-binding proteins"/>
    <property type="match status" value="1"/>
</dbReference>
<dbReference type="InterPro" id="IPR012340">
    <property type="entry name" value="NA-bd_OB-fold"/>
</dbReference>
<dbReference type="InterPro" id="IPR048970">
    <property type="entry name" value="OB_Ssb-like"/>
</dbReference>
<evidence type="ECO:0000259" key="1">
    <source>
        <dbReference type="Pfam" id="PF21473"/>
    </source>
</evidence>
<keyword evidence="2" id="KW-0238">DNA-binding</keyword>
<feature type="domain" description="Single-stranded DNA binding protein Ssb-like OB fold" evidence="1">
    <location>
        <begin position="10"/>
        <end position="97"/>
    </location>
</feature>
<sequence length="140" mass="15741">MSETRKIEELNPGSRSVDLLVKVLEINPPREVSTKDGGRHMVAEALVADSTGCVLLSLWDSDIDKIKVDQNLSIKNGYISLFRGSMRLNTGKYGSIEIAADDIGAVNSENNISNRSYDQHIPKFRPLYHDDNRRGRGRRR</sequence>
<gene>
    <name evidence="2" type="ORF">ENS19_07855</name>
</gene>
<evidence type="ECO:0000313" key="2">
    <source>
        <dbReference type="EMBL" id="HFK21171.1"/>
    </source>
</evidence>
<organism evidence="2">
    <name type="scientific">Candidatus Methanomethylicus mesodigestus</name>
    <dbReference type="NCBI Taxonomy" id="1867258"/>
    <lineage>
        <taxon>Archaea</taxon>
        <taxon>Thermoproteota</taxon>
        <taxon>Methanosuratincolia</taxon>
        <taxon>Candidatus Methanomethylicales</taxon>
        <taxon>Candidatus Methanomethylicaceae</taxon>
        <taxon>Candidatus Methanomethylicus</taxon>
    </lineage>
</organism>
<reference evidence="2" key="1">
    <citation type="journal article" date="2020" name="mSystems">
        <title>Genome- and Community-Level Interaction Insights into Carbon Utilization and Element Cycling Functions of Hydrothermarchaeota in Hydrothermal Sediment.</title>
        <authorList>
            <person name="Zhou Z."/>
            <person name="Liu Y."/>
            <person name="Xu W."/>
            <person name="Pan J."/>
            <person name="Luo Z.H."/>
            <person name="Li M."/>
        </authorList>
    </citation>
    <scope>NUCLEOTIDE SEQUENCE [LARGE SCALE GENOMIC DNA]</scope>
    <source>
        <strain evidence="2">SpSt-468</strain>
    </source>
</reference>
<name>A0A7C3IMF7_9CREN</name>
<dbReference type="Gene3D" id="2.40.50.140">
    <property type="entry name" value="Nucleic acid-binding proteins"/>
    <property type="match status" value="1"/>
</dbReference>
<proteinExistence type="predicted"/>
<dbReference type="EMBL" id="DSTX01000013">
    <property type="protein sequence ID" value="HFK21171.1"/>
    <property type="molecule type" value="Genomic_DNA"/>
</dbReference>
<dbReference type="PANTHER" id="PTHR31472">
    <property type="entry name" value="OS05G0244600 PROTEIN"/>
    <property type="match status" value="1"/>
</dbReference>
<protein>
    <submittedName>
        <fullName evidence="2">Single-stranded DNA-binding protein</fullName>
    </submittedName>
</protein>
<dbReference type="AlphaFoldDB" id="A0A7C3IMF7"/>
<dbReference type="Pfam" id="PF21473">
    <property type="entry name" value="OB_Ssb-like"/>
    <property type="match status" value="1"/>
</dbReference>